<dbReference type="AlphaFoldDB" id="A0A5B8MHV3"/>
<reference evidence="1 2" key="1">
    <citation type="submission" date="2018-07" db="EMBL/GenBank/DDBJ databases">
        <title>The complete nuclear genome of the prasinophyte Chloropicon primus (CCMP1205).</title>
        <authorList>
            <person name="Pombert J.-F."/>
            <person name="Otis C."/>
            <person name="Turmel M."/>
            <person name="Lemieux C."/>
        </authorList>
    </citation>
    <scope>NUCLEOTIDE SEQUENCE [LARGE SCALE GENOMIC DNA]</scope>
    <source>
        <strain evidence="1 2">CCMP1205</strain>
    </source>
</reference>
<organism evidence="1 2">
    <name type="scientific">Chloropicon primus</name>
    <dbReference type="NCBI Taxonomy" id="1764295"/>
    <lineage>
        <taxon>Eukaryota</taxon>
        <taxon>Viridiplantae</taxon>
        <taxon>Chlorophyta</taxon>
        <taxon>Chloropicophyceae</taxon>
        <taxon>Chloropicales</taxon>
        <taxon>Chloropicaceae</taxon>
        <taxon>Chloropicon</taxon>
    </lineage>
</organism>
<dbReference type="EMBL" id="CP031036">
    <property type="protein sequence ID" value="QDZ20017.1"/>
    <property type="molecule type" value="Genomic_DNA"/>
</dbReference>
<name>A0A5B8MHV3_9CHLO</name>
<evidence type="ECO:0000313" key="1">
    <source>
        <dbReference type="EMBL" id="QDZ20017.1"/>
    </source>
</evidence>
<dbReference type="Proteomes" id="UP000316726">
    <property type="component" value="Chromosome 3"/>
</dbReference>
<accession>A0A5B8MHV3</accession>
<protein>
    <submittedName>
        <fullName evidence="1">Uncharacterized protein</fullName>
    </submittedName>
</protein>
<sequence length="94" mass="10178">MESWLNLYASSTFRSFNSSWVSRASISPSQAGTSFDAKAMLEDLSKSPKGDKESSPFLHYSSRGLEEGVDAPHECGGSPIESWLSSASHFVPCT</sequence>
<evidence type="ECO:0000313" key="2">
    <source>
        <dbReference type="Proteomes" id="UP000316726"/>
    </source>
</evidence>
<gene>
    <name evidence="1" type="ORF">A3770_03p25350</name>
</gene>
<proteinExistence type="predicted"/>
<keyword evidence="2" id="KW-1185">Reference proteome</keyword>